<accession>A0A916P1M0</accession>
<reference evidence="1 2" key="1">
    <citation type="journal article" date="2013" name="J. Virol.">
        <title>New Insights into the Evolution of Entomopoxvirinae from the Complete Genome Sequences of Four Entomopoxviruses Infecting Adoxophyes honmai, Choristoneura biennis, Choristoneura rosaceana, and Mythimna separata.</title>
        <authorList>
            <person name="Theze J."/>
            <person name="Takatsuka J."/>
            <person name="Li Z."/>
            <person name="Gallais J."/>
            <person name="Doucet D."/>
            <person name="Arif B."/>
            <person name="Nakai M."/>
            <person name="Herniou E.A."/>
        </authorList>
    </citation>
    <scope>NUCLEOTIDE SEQUENCE [LARGE SCALE GENOMIC DNA]</scope>
</reference>
<dbReference type="GeneID" id="15613654"/>
<dbReference type="RefSeq" id="YP_008003549.1">
    <property type="nucleotide sequence ID" value="NC_021246.1"/>
</dbReference>
<name>A0A916P1M0_9POXV</name>
<dbReference type="EMBL" id="HF679134">
    <property type="protein sequence ID" value="CCU56230.1"/>
    <property type="molecule type" value="Genomic_DNA"/>
</dbReference>
<evidence type="ECO:0000313" key="1">
    <source>
        <dbReference type="EMBL" id="CCU56230.1"/>
    </source>
</evidence>
<dbReference type="Proteomes" id="UP000792671">
    <property type="component" value="Genome"/>
</dbReference>
<protein>
    <submittedName>
        <fullName evidence="1">Uncharacterized protein</fullName>
    </submittedName>
</protein>
<proteinExistence type="predicted"/>
<evidence type="ECO:0000313" key="2">
    <source>
        <dbReference type="Proteomes" id="UP000792671"/>
    </source>
</evidence>
<organism evidence="1 2">
    <name type="scientific">Mythimna separata entomopoxvirus 'L'</name>
    <dbReference type="NCBI Taxonomy" id="1293572"/>
    <lineage>
        <taxon>Viruses</taxon>
        <taxon>Varidnaviria</taxon>
        <taxon>Bamfordvirae</taxon>
        <taxon>Nucleocytoviricota</taxon>
        <taxon>Pokkesviricetes</taxon>
        <taxon>Chitovirales</taxon>
        <taxon>Poxviridae</taxon>
        <taxon>Entomopoxvirinae</taxon>
        <taxon>Betaentomopoxvirus</taxon>
        <taxon>Betaentomopoxvirus mseparata</taxon>
        <taxon>Mythimna separata entomopoxvirus</taxon>
    </lineage>
</organism>
<gene>
    <name evidence="1" type="ORF">MYSEV_032</name>
</gene>
<sequence>MDKYILFIIFIYIHISITKNINDIYYTLNGVVFIYTNHVCNITCEKSVILNSNTFNNNCIILYKDIYIDTIKKLIKHYFLKIKIKI</sequence>
<dbReference type="KEGG" id="vg:15613654"/>
<keyword evidence="2" id="KW-1185">Reference proteome</keyword>